<comment type="caution">
    <text evidence="2">The sequence shown here is derived from an EMBL/GenBank/DDBJ whole genome shotgun (WGS) entry which is preliminary data.</text>
</comment>
<reference evidence="2 3" key="1">
    <citation type="submission" date="2024-01" db="EMBL/GenBank/DDBJ databases">
        <authorList>
            <person name="Allen C."/>
            <person name="Tagirdzhanova G."/>
        </authorList>
    </citation>
    <scope>NUCLEOTIDE SEQUENCE [LARGE SCALE GENOMIC DNA]</scope>
</reference>
<proteinExistence type="predicted"/>
<dbReference type="EMBL" id="CAWUHC010000173">
    <property type="protein sequence ID" value="CAK7237041.1"/>
    <property type="molecule type" value="Genomic_DNA"/>
</dbReference>
<evidence type="ECO:0000313" key="3">
    <source>
        <dbReference type="Proteomes" id="UP001642406"/>
    </source>
</evidence>
<keyword evidence="3" id="KW-1185">Reference proteome</keyword>
<evidence type="ECO:0000313" key="2">
    <source>
        <dbReference type="EMBL" id="CAK7237041.1"/>
    </source>
</evidence>
<name>A0ABP0CYM3_9PEZI</name>
<accession>A0ABP0CYM3</accession>
<protein>
    <submittedName>
        <fullName evidence="2">Uncharacterized protein</fullName>
    </submittedName>
</protein>
<feature type="coiled-coil region" evidence="1">
    <location>
        <begin position="146"/>
        <end position="201"/>
    </location>
</feature>
<evidence type="ECO:0000256" key="1">
    <source>
        <dbReference type="SAM" id="Coils"/>
    </source>
</evidence>
<dbReference type="Proteomes" id="UP001642406">
    <property type="component" value="Unassembled WGS sequence"/>
</dbReference>
<sequence>MEAAPPESPTTSIATTAQVHADIDLEEDRAVVPSAMDQARADTAREFKENVNSACAAYCKLHSWNVGLEKKVQELWTYGRDMYNMYTAEQRQLVQVYQRLKEAEEVGRRFKEELSRCRRSWEQESQTTVATMRLLESDCDIYKDGAEVLAKTVDRKDSEIKRLTDQLEELEAKFAGQEAEHVQLTEQNKTLQKDLAEARDLLQAMEAPAEPQGRVARKKRKL</sequence>
<gene>
    <name evidence="2" type="ORF">SBRCBS47491_009842</name>
</gene>
<organism evidence="2 3">
    <name type="scientific">Sporothrix bragantina</name>
    <dbReference type="NCBI Taxonomy" id="671064"/>
    <lineage>
        <taxon>Eukaryota</taxon>
        <taxon>Fungi</taxon>
        <taxon>Dikarya</taxon>
        <taxon>Ascomycota</taxon>
        <taxon>Pezizomycotina</taxon>
        <taxon>Sordariomycetes</taxon>
        <taxon>Sordariomycetidae</taxon>
        <taxon>Ophiostomatales</taxon>
        <taxon>Ophiostomataceae</taxon>
        <taxon>Sporothrix</taxon>
    </lineage>
</organism>
<keyword evidence="1" id="KW-0175">Coiled coil</keyword>